<name>A0A1X0JQX2_9MYCO</name>
<dbReference type="EMBL" id="MVIM01000006">
    <property type="protein sequence ID" value="ORB65251.1"/>
    <property type="molecule type" value="Genomic_DNA"/>
</dbReference>
<dbReference type="AlphaFoldDB" id="A0A1X0JQX2"/>
<feature type="region of interest" description="Disordered" evidence="1">
    <location>
        <begin position="116"/>
        <end position="157"/>
    </location>
</feature>
<evidence type="ECO:0000313" key="3">
    <source>
        <dbReference type="Proteomes" id="UP000192411"/>
    </source>
</evidence>
<protein>
    <submittedName>
        <fullName evidence="2">Uncharacterized protein</fullName>
    </submittedName>
</protein>
<keyword evidence="3" id="KW-1185">Reference proteome</keyword>
<feature type="compositionally biased region" description="Basic and acidic residues" evidence="1">
    <location>
        <begin position="116"/>
        <end position="128"/>
    </location>
</feature>
<evidence type="ECO:0000256" key="1">
    <source>
        <dbReference type="SAM" id="MobiDB-lite"/>
    </source>
</evidence>
<evidence type="ECO:0000313" key="2">
    <source>
        <dbReference type="EMBL" id="ORB65251.1"/>
    </source>
</evidence>
<accession>A0A1X0JQX2</accession>
<dbReference type="RefSeq" id="WP_083126145.1">
    <property type="nucleotide sequence ID" value="NZ_MVIM01000006.1"/>
</dbReference>
<comment type="caution">
    <text evidence="2">The sequence shown here is derived from an EMBL/GenBank/DDBJ whole genome shotgun (WGS) entry which is preliminary data.</text>
</comment>
<feature type="compositionally biased region" description="Gly residues" evidence="1">
    <location>
        <begin position="131"/>
        <end position="140"/>
    </location>
</feature>
<proteinExistence type="predicted"/>
<dbReference type="OrthoDB" id="4731634at2"/>
<gene>
    <name evidence="2" type="ORF">BST47_14300</name>
</gene>
<feature type="region of interest" description="Disordered" evidence="1">
    <location>
        <begin position="1"/>
        <end position="29"/>
    </location>
</feature>
<sequence>MTTPRISKVEARKRAHEASRRANEARAAKEKANIDDAAEILVAVGKIAEIETWKKERLAQLRQQLDMEVAKRVDAQRARGGAAVVRMQGRGETLTTIATRTDLGIGIVCTMLRHGPKPEKPTASDDSHALGAGGVAGGPMGVVDPYISEPPADAASA</sequence>
<organism evidence="2 3">
    <name type="scientific">Mycolicibacterium tusciae</name>
    <dbReference type="NCBI Taxonomy" id="75922"/>
    <lineage>
        <taxon>Bacteria</taxon>
        <taxon>Bacillati</taxon>
        <taxon>Actinomycetota</taxon>
        <taxon>Actinomycetes</taxon>
        <taxon>Mycobacteriales</taxon>
        <taxon>Mycobacteriaceae</taxon>
        <taxon>Mycolicibacterium</taxon>
    </lineage>
</organism>
<dbReference type="Proteomes" id="UP000192411">
    <property type="component" value="Unassembled WGS sequence"/>
</dbReference>
<reference evidence="2 3" key="1">
    <citation type="submission" date="2017-02" db="EMBL/GenBank/DDBJ databases">
        <title>The new phylogeny of genus Mycobacterium.</title>
        <authorList>
            <person name="Tortoli E."/>
            <person name="Trovato A."/>
            <person name="Cirillo D.M."/>
        </authorList>
    </citation>
    <scope>NUCLEOTIDE SEQUENCE [LARGE SCALE GENOMIC DNA]</scope>
    <source>
        <strain evidence="2 3">DSM 44338</strain>
    </source>
</reference>
<feature type="compositionally biased region" description="Basic and acidic residues" evidence="1">
    <location>
        <begin position="7"/>
        <end position="29"/>
    </location>
</feature>